<evidence type="ECO:0000313" key="4">
    <source>
        <dbReference type="EMBL" id="AEV33802.1"/>
    </source>
</evidence>
<dbReference type="AlphaFoldDB" id="G8R0S5"/>
<protein>
    <submittedName>
        <fullName evidence="4">Sulfotransferase family protein</fullName>
    </submittedName>
</protein>
<proteinExistence type="inferred from homology"/>
<reference evidence="4 5" key="1">
    <citation type="journal article" date="2012" name="Stand. Genomic Sci.">
        <title>Genome sequence of the orange-pigmented seawater bacterium Owenweeksia hongkongensis type strain (UST20020801(T)).</title>
        <authorList>
            <person name="Riedel T."/>
            <person name="Held B."/>
            <person name="Nolan M."/>
            <person name="Lucas S."/>
            <person name="Lapidus A."/>
            <person name="Tice H."/>
            <person name="Del Rio T.G."/>
            <person name="Cheng J.F."/>
            <person name="Han C."/>
            <person name="Tapia R."/>
            <person name="Goodwin L.A."/>
            <person name="Pitluck S."/>
            <person name="Liolios K."/>
            <person name="Mavromatis K."/>
            <person name="Pagani I."/>
            <person name="Ivanova N."/>
            <person name="Mikhailova N."/>
            <person name="Pati A."/>
            <person name="Chen A."/>
            <person name="Palaniappan K."/>
            <person name="Rohde M."/>
            <person name="Tindall B.J."/>
            <person name="Detter J.C."/>
            <person name="Goker M."/>
            <person name="Woyke T."/>
            <person name="Bristow J."/>
            <person name="Eisen J.A."/>
            <person name="Markowitz V."/>
            <person name="Hugenholtz P."/>
            <person name="Klenk H.P."/>
            <person name="Kyrpides N.C."/>
        </authorList>
    </citation>
    <scope>NUCLEOTIDE SEQUENCE</scope>
    <source>
        <strain evidence="5">DSM 17368 / JCM 12287 / NRRL B-23963</strain>
    </source>
</reference>
<keyword evidence="2 4" id="KW-0808">Transferase</keyword>
<dbReference type="Gene3D" id="3.40.50.300">
    <property type="entry name" value="P-loop containing nucleotide triphosphate hydrolases"/>
    <property type="match status" value="1"/>
</dbReference>
<gene>
    <name evidence="4" type="ordered locus">Oweho_2842</name>
</gene>
<dbReference type="OrthoDB" id="1437579at2"/>
<feature type="domain" description="Sulfotransferase" evidence="3">
    <location>
        <begin position="41"/>
        <end position="260"/>
    </location>
</feature>
<accession>G8R0S5</accession>
<dbReference type="InterPro" id="IPR000863">
    <property type="entry name" value="Sulfotransferase_dom"/>
</dbReference>
<organism evidence="4 5">
    <name type="scientific">Owenweeksia hongkongensis (strain DSM 17368 / CIP 108786 / JCM 12287 / NRRL B-23963 / UST20020801)</name>
    <dbReference type="NCBI Taxonomy" id="926562"/>
    <lineage>
        <taxon>Bacteria</taxon>
        <taxon>Pseudomonadati</taxon>
        <taxon>Bacteroidota</taxon>
        <taxon>Flavobacteriia</taxon>
        <taxon>Flavobacteriales</taxon>
        <taxon>Owenweeksiaceae</taxon>
        <taxon>Owenweeksia</taxon>
    </lineage>
</organism>
<evidence type="ECO:0000313" key="5">
    <source>
        <dbReference type="Proteomes" id="UP000005631"/>
    </source>
</evidence>
<comment type="similarity">
    <text evidence="1">Belongs to the sulfotransferase 1 family.</text>
</comment>
<dbReference type="EMBL" id="CP003156">
    <property type="protein sequence ID" value="AEV33802.1"/>
    <property type="molecule type" value="Genomic_DNA"/>
</dbReference>
<evidence type="ECO:0000259" key="3">
    <source>
        <dbReference type="Pfam" id="PF00685"/>
    </source>
</evidence>
<dbReference type="KEGG" id="oho:Oweho_2842"/>
<evidence type="ECO:0000256" key="2">
    <source>
        <dbReference type="ARBA" id="ARBA00022679"/>
    </source>
</evidence>
<dbReference type="STRING" id="926562.Oweho_2842"/>
<dbReference type="HOGENOM" id="CLU_027239_4_2_10"/>
<name>G8R0S5_OWEHD</name>
<evidence type="ECO:0000256" key="1">
    <source>
        <dbReference type="ARBA" id="ARBA00005771"/>
    </source>
</evidence>
<dbReference type="PANTHER" id="PTHR11783">
    <property type="entry name" value="SULFOTRANSFERASE SULT"/>
    <property type="match status" value="1"/>
</dbReference>
<dbReference type="SUPFAM" id="SSF52540">
    <property type="entry name" value="P-loop containing nucleoside triphosphate hydrolases"/>
    <property type="match status" value="1"/>
</dbReference>
<dbReference type="eggNOG" id="COG0438">
    <property type="taxonomic scope" value="Bacteria"/>
</dbReference>
<dbReference type="Proteomes" id="UP000005631">
    <property type="component" value="Chromosome"/>
</dbReference>
<dbReference type="Pfam" id="PF00685">
    <property type="entry name" value="Sulfotransfer_1"/>
    <property type="match status" value="1"/>
</dbReference>
<dbReference type="GO" id="GO:0008146">
    <property type="term" value="F:sulfotransferase activity"/>
    <property type="evidence" value="ECO:0007669"/>
    <property type="project" value="InterPro"/>
</dbReference>
<keyword evidence="5" id="KW-1185">Reference proteome</keyword>
<sequence>MLNHWFHRQRVQYAFYKTKDNVNPRLAKNLAKIKKFDEEPALFAGYIKSGNTWLRFLIFNYFNIKACNATETLTYQELNKIQHESLGDPIEPSGPQPGFPYLARTHRHYSSVFDRFTKGIHIYRNPLDTLVSAYHFNKNQPESKQNSFVNVNHFVKNNLIYWELHTRSYLNQGHLLHVRYEDSQKDPIGELKKVIEYLGYTFEPKIAVKSIELSSFKSIKEMGREKNQKYGNGGPQYGAEFTRKGIIGSFHQELERSTIRFGFKTMNAFGYKSLLK</sequence>
<dbReference type="InterPro" id="IPR027417">
    <property type="entry name" value="P-loop_NTPase"/>
</dbReference>